<feature type="compositionally biased region" description="Basic and acidic residues" evidence="8">
    <location>
        <begin position="388"/>
        <end position="399"/>
    </location>
</feature>
<evidence type="ECO:0000256" key="7">
    <source>
        <dbReference type="PROSITE-ProRule" id="PRU00192"/>
    </source>
</evidence>
<dbReference type="GO" id="GO:0005886">
    <property type="term" value="C:plasma membrane"/>
    <property type="evidence" value="ECO:0000318"/>
    <property type="project" value="GO_Central"/>
</dbReference>
<dbReference type="Pfam" id="PF13927">
    <property type="entry name" value="Ig_3"/>
    <property type="match status" value="2"/>
</dbReference>
<keyword evidence="10" id="KW-0732">Signal</keyword>
<keyword evidence="4" id="KW-1015">Disulfide bond</keyword>
<keyword evidence="9" id="KW-1133">Transmembrane helix</keyword>
<evidence type="ECO:0000256" key="5">
    <source>
        <dbReference type="ARBA" id="ARBA00023180"/>
    </source>
</evidence>
<dbReference type="AlphaFoldDB" id="A0A9J7M834"/>
<dbReference type="SUPFAM" id="SSF50044">
    <property type="entry name" value="SH3-domain"/>
    <property type="match status" value="1"/>
</dbReference>
<feature type="region of interest" description="Disordered" evidence="8">
    <location>
        <begin position="388"/>
        <end position="423"/>
    </location>
</feature>
<keyword evidence="13" id="KW-1185">Reference proteome</keyword>
<dbReference type="InterPro" id="IPR001452">
    <property type="entry name" value="SH3_domain"/>
</dbReference>
<dbReference type="Pfam" id="PF07686">
    <property type="entry name" value="V-set"/>
    <property type="match status" value="1"/>
</dbReference>
<evidence type="ECO:0000256" key="9">
    <source>
        <dbReference type="SAM" id="Phobius"/>
    </source>
</evidence>
<feature type="chain" id="PRO_5039911541" evidence="10">
    <location>
        <begin position="24"/>
        <end position="510"/>
    </location>
</feature>
<evidence type="ECO:0000256" key="10">
    <source>
        <dbReference type="SAM" id="SignalP"/>
    </source>
</evidence>
<dbReference type="PANTHER" id="PTHR11640">
    <property type="entry name" value="NEPHRIN"/>
    <property type="match status" value="1"/>
</dbReference>
<evidence type="ECO:0000256" key="2">
    <source>
        <dbReference type="ARBA" id="ARBA00022443"/>
    </source>
</evidence>
<evidence type="ECO:0000259" key="12">
    <source>
        <dbReference type="PROSITE" id="PS50835"/>
    </source>
</evidence>
<evidence type="ECO:0000256" key="8">
    <source>
        <dbReference type="SAM" id="MobiDB-lite"/>
    </source>
</evidence>
<name>A0A9J7M834_BRAFL</name>
<evidence type="ECO:0000313" key="14">
    <source>
        <dbReference type="RefSeq" id="XP_035696472.1"/>
    </source>
</evidence>
<evidence type="ECO:0000313" key="13">
    <source>
        <dbReference type="Proteomes" id="UP000001554"/>
    </source>
</evidence>
<dbReference type="Proteomes" id="UP000001554">
    <property type="component" value="Chromosome 14"/>
</dbReference>
<dbReference type="GO" id="GO:0098609">
    <property type="term" value="P:cell-cell adhesion"/>
    <property type="evidence" value="ECO:0000318"/>
    <property type="project" value="GO_Central"/>
</dbReference>
<feature type="region of interest" description="Disordered" evidence="8">
    <location>
        <begin position="491"/>
        <end position="510"/>
    </location>
</feature>
<dbReference type="CDD" id="cd00096">
    <property type="entry name" value="Ig"/>
    <property type="match status" value="2"/>
</dbReference>
<organism evidence="13 14">
    <name type="scientific">Branchiostoma floridae</name>
    <name type="common">Florida lancelet</name>
    <name type="synonym">Amphioxus</name>
    <dbReference type="NCBI Taxonomy" id="7739"/>
    <lineage>
        <taxon>Eukaryota</taxon>
        <taxon>Metazoa</taxon>
        <taxon>Chordata</taxon>
        <taxon>Cephalochordata</taxon>
        <taxon>Leptocardii</taxon>
        <taxon>Amphioxiformes</taxon>
        <taxon>Branchiostomatidae</taxon>
        <taxon>Branchiostoma</taxon>
    </lineage>
</organism>
<dbReference type="PROSITE" id="PS50835">
    <property type="entry name" value="IG_LIKE"/>
    <property type="match status" value="2"/>
</dbReference>
<feature type="domain" description="Ig-like" evidence="12">
    <location>
        <begin position="139"/>
        <end position="235"/>
    </location>
</feature>
<evidence type="ECO:0000256" key="3">
    <source>
        <dbReference type="ARBA" id="ARBA00023136"/>
    </source>
</evidence>
<dbReference type="GeneID" id="118429935"/>
<dbReference type="PROSITE" id="PS50002">
    <property type="entry name" value="SH3"/>
    <property type="match status" value="1"/>
</dbReference>
<dbReference type="InterPro" id="IPR036028">
    <property type="entry name" value="SH3-like_dom_sf"/>
</dbReference>
<dbReference type="SMART" id="SM00408">
    <property type="entry name" value="IGc2"/>
    <property type="match status" value="2"/>
</dbReference>
<feature type="transmembrane region" description="Helical" evidence="9">
    <location>
        <begin position="341"/>
        <end position="365"/>
    </location>
</feature>
<dbReference type="Gene3D" id="2.30.30.40">
    <property type="entry name" value="SH3 Domains"/>
    <property type="match status" value="1"/>
</dbReference>
<comment type="subcellular location">
    <subcellularLocation>
        <location evidence="1">Membrane</location>
        <topology evidence="1">Single-pass type I membrane protein</topology>
    </subcellularLocation>
</comment>
<keyword evidence="5" id="KW-0325">Glycoprotein</keyword>
<dbReference type="SMART" id="SM00326">
    <property type="entry name" value="SH3"/>
    <property type="match status" value="1"/>
</dbReference>
<dbReference type="RefSeq" id="XP_035696472.1">
    <property type="nucleotide sequence ID" value="XM_035840579.1"/>
</dbReference>
<gene>
    <name evidence="14" type="primary">LOC118429935</name>
</gene>
<proteinExistence type="predicted"/>
<dbReference type="InterPro" id="IPR013783">
    <property type="entry name" value="Ig-like_fold"/>
</dbReference>
<dbReference type="InterPro" id="IPR036179">
    <property type="entry name" value="Ig-like_dom_sf"/>
</dbReference>
<accession>A0A9J7M834</accession>
<dbReference type="InterPro" id="IPR003599">
    <property type="entry name" value="Ig_sub"/>
</dbReference>
<dbReference type="GO" id="GO:0005911">
    <property type="term" value="C:cell-cell junction"/>
    <property type="evidence" value="ECO:0000318"/>
    <property type="project" value="GO_Central"/>
</dbReference>
<dbReference type="InterPro" id="IPR003598">
    <property type="entry name" value="Ig_sub2"/>
</dbReference>
<evidence type="ECO:0000256" key="4">
    <source>
        <dbReference type="ARBA" id="ARBA00023157"/>
    </source>
</evidence>
<evidence type="ECO:0000256" key="6">
    <source>
        <dbReference type="ARBA" id="ARBA00023319"/>
    </source>
</evidence>
<feature type="domain" description="Ig-like" evidence="12">
    <location>
        <begin position="240"/>
        <end position="328"/>
    </location>
</feature>
<dbReference type="SUPFAM" id="SSF48726">
    <property type="entry name" value="Immunoglobulin"/>
    <property type="match status" value="3"/>
</dbReference>
<feature type="signal peptide" evidence="10">
    <location>
        <begin position="1"/>
        <end position="23"/>
    </location>
</feature>
<dbReference type="InterPro" id="IPR051275">
    <property type="entry name" value="Cell_adhesion_signaling"/>
</dbReference>
<evidence type="ECO:0000256" key="1">
    <source>
        <dbReference type="ARBA" id="ARBA00004479"/>
    </source>
</evidence>
<dbReference type="OrthoDB" id="152385at2759"/>
<protein>
    <submittedName>
        <fullName evidence="14">Nectin-4-like isoform X1</fullName>
    </submittedName>
</protein>
<dbReference type="PANTHER" id="PTHR11640:SF164">
    <property type="entry name" value="MAM DOMAIN-CONTAINING GLYCOSYLPHOSPHATIDYLINOSITOL ANCHOR PROTEIN 1"/>
    <property type="match status" value="1"/>
</dbReference>
<dbReference type="InterPro" id="IPR007110">
    <property type="entry name" value="Ig-like_dom"/>
</dbReference>
<dbReference type="Gene3D" id="2.60.40.10">
    <property type="entry name" value="Immunoglobulins"/>
    <property type="match status" value="3"/>
</dbReference>
<keyword evidence="9" id="KW-0812">Transmembrane</keyword>
<reference evidence="14" key="2">
    <citation type="submission" date="2025-08" db="UniProtKB">
        <authorList>
            <consortium name="RefSeq"/>
        </authorList>
    </citation>
    <scope>IDENTIFICATION</scope>
    <source>
        <strain evidence="14">S238N-H82</strain>
        <tissue evidence="14">Testes</tissue>
    </source>
</reference>
<dbReference type="KEGG" id="bfo:118429935"/>
<dbReference type="OMA" id="CVGEGIL"/>
<dbReference type="Pfam" id="PF14604">
    <property type="entry name" value="SH3_9"/>
    <property type="match status" value="1"/>
</dbReference>
<keyword evidence="6" id="KW-0393">Immunoglobulin domain</keyword>
<keyword evidence="3 9" id="KW-0472">Membrane</keyword>
<reference evidence="13" key="1">
    <citation type="journal article" date="2020" name="Nat. Ecol. Evol.">
        <title>Deeply conserved synteny resolves early events in vertebrate evolution.</title>
        <authorList>
            <person name="Simakov O."/>
            <person name="Marletaz F."/>
            <person name="Yue J.X."/>
            <person name="O'Connell B."/>
            <person name="Jenkins J."/>
            <person name="Brandt A."/>
            <person name="Calef R."/>
            <person name="Tung C.H."/>
            <person name="Huang T.K."/>
            <person name="Schmutz J."/>
            <person name="Satoh N."/>
            <person name="Yu J.K."/>
            <person name="Putnam N.H."/>
            <person name="Green R.E."/>
            <person name="Rokhsar D.S."/>
        </authorList>
    </citation>
    <scope>NUCLEOTIDE SEQUENCE [LARGE SCALE GENOMIC DNA]</scope>
    <source>
        <strain evidence="13">S238N-H82</strain>
    </source>
</reference>
<sequence>MEATKAGVLLAWLLLFYTNVVRGQPGIELTLPRSVNAIVGKGVVLPAAYSTNRRINLIEWSVIDRANTKERRPVFLFNPNTGVFNSGWNYGRRVHLEEQASLRMDHTRREDAGTYVLKLTTDDLQTTEAQVELVVMVPPTVRVGPSNPHVVTKGKSVTLTCAVRNGFPNITSLTWQKNGVPIERLTPDDLKYTAGTLKSPNLVIRSVDRTDAGKYTCAVSHPAKDKDIKSAMSLNVLYNAAIIRISEAHTVPAKESVTLQCIAEGNPLPNMTWTRDGVVMPSKLQSVSGDLRSCTMVLHNTRMNETGSYMCKAWNGIDKPDAKPVFLTIGPPAKGLDMSTVAIVIGVTVGFLWVSLCFILLVCYIRRRRHRAEKTKFAFYYNLGKREPNKTDEKSEEGPKVPAKPRLSAPMNTGIGTMRKSKKGQDMTERRYAKVLYPYLPIEENELCLQIDDVIEVLEGEDGGWCLGYLRGRIGLFPSNYVSFLKANEGKPVAPPRSGIELDDTGKRSI</sequence>
<dbReference type="GO" id="GO:0050839">
    <property type="term" value="F:cell adhesion molecule binding"/>
    <property type="evidence" value="ECO:0000318"/>
    <property type="project" value="GO_Central"/>
</dbReference>
<dbReference type="SMART" id="SM00409">
    <property type="entry name" value="IG"/>
    <property type="match status" value="3"/>
</dbReference>
<keyword evidence="2 7" id="KW-0728">SH3 domain</keyword>
<evidence type="ECO:0000259" key="11">
    <source>
        <dbReference type="PROSITE" id="PS50002"/>
    </source>
</evidence>
<feature type="domain" description="SH3" evidence="11">
    <location>
        <begin position="428"/>
        <end position="487"/>
    </location>
</feature>
<dbReference type="InterPro" id="IPR013106">
    <property type="entry name" value="Ig_V-set"/>
</dbReference>